<dbReference type="AlphaFoldDB" id="A0AAD4VMI2"/>
<reference evidence="2 3" key="1">
    <citation type="journal article" date="2022" name="G3 (Bethesda)">
        <title>Whole-genome sequence and methylome profiling of the almond [Prunus dulcis (Mill.) D.A. Webb] cultivar 'Nonpareil'.</title>
        <authorList>
            <person name="D'Amico-Willman K.M."/>
            <person name="Ouma W.Z."/>
            <person name="Meulia T."/>
            <person name="Sideli G.M."/>
            <person name="Gradziel T.M."/>
            <person name="Fresnedo-Ramirez J."/>
        </authorList>
    </citation>
    <scope>NUCLEOTIDE SEQUENCE [LARGE SCALE GENOMIC DNA]</scope>
    <source>
        <strain evidence="2">Clone GOH B32 T37-40</strain>
    </source>
</reference>
<keyword evidence="3" id="KW-1185">Reference proteome</keyword>
<comment type="caution">
    <text evidence="2">The sequence shown here is derived from an EMBL/GenBank/DDBJ whole genome shotgun (WGS) entry which is preliminary data.</text>
</comment>
<keyword evidence="1" id="KW-0812">Transmembrane</keyword>
<keyword evidence="1" id="KW-1133">Transmembrane helix</keyword>
<keyword evidence="1" id="KW-0472">Membrane</keyword>
<organism evidence="2 3">
    <name type="scientific">Prunus dulcis</name>
    <name type="common">Almond</name>
    <name type="synonym">Amygdalus dulcis</name>
    <dbReference type="NCBI Taxonomy" id="3755"/>
    <lineage>
        <taxon>Eukaryota</taxon>
        <taxon>Viridiplantae</taxon>
        <taxon>Streptophyta</taxon>
        <taxon>Embryophyta</taxon>
        <taxon>Tracheophyta</taxon>
        <taxon>Spermatophyta</taxon>
        <taxon>Magnoliopsida</taxon>
        <taxon>eudicotyledons</taxon>
        <taxon>Gunneridae</taxon>
        <taxon>Pentapetalae</taxon>
        <taxon>rosids</taxon>
        <taxon>fabids</taxon>
        <taxon>Rosales</taxon>
        <taxon>Rosaceae</taxon>
        <taxon>Amygdaloideae</taxon>
        <taxon>Amygdaleae</taxon>
        <taxon>Prunus</taxon>
    </lineage>
</organism>
<gene>
    <name evidence="2" type="ORF">L3X38_027164</name>
</gene>
<evidence type="ECO:0000313" key="2">
    <source>
        <dbReference type="EMBL" id="KAI5327768.1"/>
    </source>
</evidence>
<protein>
    <submittedName>
        <fullName evidence="2">Uncharacterized protein</fullName>
    </submittedName>
</protein>
<evidence type="ECO:0000256" key="1">
    <source>
        <dbReference type="SAM" id="Phobius"/>
    </source>
</evidence>
<proteinExistence type="predicted"/>
<evidence type="ECO:0000313" key="3">
    <source>
        <dbReference type="Proteomes" id="UP001054821"/>
    </source>
</evidence>
<dbReference type="EMBL" id="JAJFAZ020000005">
    <property type="protein sequence ID" value="KAI5327768.1"/>
    <property type="molecule type" value="Genomic_DNA"/>
</dbReference>
<feature type="transmembrane region" description="Helical" evidence="1">
    <location>
        <begin position="21"/>
        <end position="39"/>
    </location>
</feature>
<dbReference type="Proteomes" id="UP001054821">
    <property type="component" value="Chromosome 5"/>
</dbReference>
<sequence>MMCFKFPKSLCNNINGNLAKFWPATTTIVLSTILLPQLLQFLFSLHKFFRRTNDNFTKVTLFLSCTSAFVGINRLHLVPLRVTAL</sequence>
<name>A0AAD4VMI2_PRUDU</name>
<accession>A0AAD4VMI2</accession>